<dbReference type="Gene3D" id="3.90.650.10">
    <property type="entry name" value="PurM-like C-terminal domain"/>
    <property type="match status" value="1"/>
</dbReference>
<dbReference type="InterPro" id="IPR016188">
    <property type="entry name" value="PurM-like_N"/>
</dbReference>
<dbReference type="PANTHER" id="PTHR30303:SF0">
    <property type="entry name" value="CARBAMOYL DEHYDRATASE HYPE"/>
    <property type="match status" value="1"/>
</dbReference>
<dbReference type="PANTHER" id="PTHR30303">
    <property type="entry name" value="HYDROGENASE ISOENZYMES FORMATION PROTEIN HYPE"/>
    <property type="match status" value="1"/>
</dbReference>
<keyword evidence="5" id="KW-1185">Reference proteome</keyword>
<dbReference type="Gene3D" id="3.30.1330.10">
    <property type="entry name" value="PurM-like, N-terminal domain"/>
    <property type="match status" value="1"/>
</dbReference>
<dbReference type="Pfam" id="PF02769">
    <property type="entry name" value="AIRS_C"/>
    <property type="match status" value="1"/>
</dbReference>
<dbReference type="eggNOG" id="COG0309">
    <property type="taxonomic scope" value="Bacteria"/>
</dbReference>
<evidence type="ECO:0000313" key="5">
    <source>
        <dbReference type="Proteomes" id="UP000028481"/>
    </source>
</evidence>
<dbReference type="CDD" id="cd02197">
    <property type="entry name" value="HypE"/>
    <property type="match status" value="1"/>
</dbReference>
<evidence type="ECO:0000259" key="2">
    <source>
        <dbReference type="Pfam" id="PF00586"/>
    </source>
</evidence>
<dbReference type="SUPFAM" id="SSF55326">
    <property type="entry name" value="PurM N-terminal domain-like"/>
    <property type="match status" value="1"/>
</dbReference>
<dbReference type="InterPro" id="IPR036676">
    <property type="entry name" value="PurM-like_C_sf"/>
</dbReference>
<feature type="domain" description="PurM-like C-terminal" evidence="3">
    <location>
        <begin position="161"/>
        <end position="306"/>
    </location>
</feature>
<protein>
    <submittedName>
        <fullName evidence="4">Hydrogenase assembly protein HupF</fullName>
    </submittedName>
</protein>
<evidence type="ECO:0000256" key="1">
    <source>
        <dbReference type="ARBA" id="ARBA00006243"/>
    </source>
</evidence>
<dbReference type="HOGENOM" id="CLU_049733_0_0_0"/>
<dbReference type="InterPro" id="IPR036921">
    <property type="entry name" value="PurM-like_N_sf"/>
</dbReference>
<evidence type="ECO:0000259" key="3">
    <source>
        <dbReference type="Pfam" id="PF02769"/>
    </source>
</evidence>
<dbReference type="PIRSF" id="PIRSF005644">
    <property type="entry name" value="Hdrgns_mtr_HypE"/>
    <property type="match status" value="1"/>
</dbReference>
<evidence type="ECO:0000313" key="4">
    <source>
        <dbReference type="EMBL" id="AIH04726.1"/>
    </source>
</evidence>
<name>A0A075WV00_9BACT</name>
<dbReference type="EMBL" id="CP008796">
    <property type="protein sequence ID" value="AIH04726.1"/>
    <property type="molecule type" value="Genomic_DNA"/>
</dbReference>
<dbReference type="AlphaFoldDB" id="A0A075WV00"/>
<dbReference type="Proteomes" id="UP000028481">
    <property type="component" value="Chromosome"/>
</dbReference>
<dbReference type="Pfam" id="PF00586">
    <property type="entry name" value="AIRS"/>
    <property type="match status" value="1"/>
</dbReference>
<dbReference type="GO" id="GO:0051604">
    <property type="term" value="P:protein maturation"/>
    <property type="evidence" value="ECO:0007669"/>
    <property type="project" value="TreeGrafter"/>
</dbReference>
<dbReference type="PaxDb" id="289377-HL41_08760"/>
<reference evidence="4 5" key="1">
    <citation type="journal article" date="2015" name="Genome Announc.">
        <title>Genome Sequence of a Sulfate-Reducing Thermophilic Bacterium, Thermodesulfobacterium commune DSM 2178T (Phylum Thermodesulfobacteria).</title>
        <authorList>
            <person name="Bhatnagar S."/>
            <person name="Badger J.H."/>
            <person name="Madupu R."/>
            <person name="Khouri H.M."/>
            <person name="O'Connor E.M."/>
            <person name="Robb F.T."/>
            <person name="Ward N.L."/>
            <person name="Eisen J.A."/>
        </authorList>
    </citation>
    <scope>NUCLEOTIDE SEQUENCE [LARGE SCALE GENOMIC DNA]</scope>
    <source>
        <strain evidence="4 5">DSM 2178</strain>
    </source>
</reference>
<dbReference type="NCBIfam" id="TIGR02124">
    <property type="entry name" value="hypE"/>
    <property type="match status" value="1"/>
</dbReference>
<proteinExistence type="inferred from homology"/>
<gene>
    <name evidence="4" type="ORF">HL41_08760</name>
</gene>
<dbReference type="STRING" id="289377.HL41_08760"/>
<organism evidence="4 5">
    <name type="scientific">Thermodesulfobacterium commune DSM 2178</name>
    <dbReference type="NCBI Taxonomy" id="289377"/>
    <lineage>
        <taxon>Bacteria</taxon>
        <taxon>Pseudomonadati</taxon>
        <taxon>Thermodesulfobacteriota</taxon>
        <taxon>Thermodesulfobacteria</taxon>
        <taxon>Thermodesulfobacteriales</taxon>
        <taxon>Thermodesulfobacteriaceae</taxon>
        <taxon>Thermodesulfobacterium</taxon>
    </lineage>
</organism>
<accession>A0A075WV00</accession>
<feature type="domain" description="PurM-like N-terminal" evidence="2">
    <location>
        <begin position="38"/>
        <end position="150"/>
    </location>
</feature>
<sequence length="336" mass="36624">MGVEKLLLAHGGGGEETLSLIKDFILKYFTNPILEPLEDAALLTNQISRLAFTIDGFTVKPIFFKGGNIGKLAVTGTVNDLVVMGAKPLYLTVGFIIEEGFKIKDLEKILQSMQEEAIKNEIYIVAGDTKIVPKSEVDGIFITTSGIGEVIYSGISCKNLKPGDVILVSGPIGDHGACILAEREGIKVDIELESDCETLWPVLKPLFESGIEIHAMRDPTRGGLAANLHEWAYSSQVNLVVEEEKIPVRPQVKAFCEALGFEPYHLACEGRVVIALPEKDAEKALEILRSHPSAAEANIIGQVLDHSSSPQVYLKTLYGTHRVLENTSGELFPRIC</sequence>
<dbReference type="OrthoDB" id="9801934at2"/>
<dbReference type="KEGG" id="tcm:HL41_08760"/>
<dbReference type="InterPro" id="IPR011854">
    <property type="entry name" value="HypE"/>
</dbReference>
<dbReference type="InterPro" id="IPR010918">
    <property type="entry name" value="PurM-like_C_dom"/>
</dbReference>
<dbReference type="SUPFAM" id="SSF56042">
    <property type="entry name" value="PurM C-terminal domain-like"/>
    <property type="match status" value="1"/>
</dbReference>
<comment type="similarity">
    <text evidence="1">Belongs to the HypE family.</text>
</comment>
<dbReference type="RefSeq" id="WP_038061393.1">
    <property type="nucleotide sequence ID" value="NZ_CP008796.1"/>
</dbReference>